<dbReference type="InterPro" id="IPR011662">
    <property type="entry name" value="Secretin/TonB_short_N"/>
</dbReference>
<dbReference type="NCBIfam" id="TIGR04056">
    <property type="entry name" value="OMP_RagA_SusC"/>
    <property type="match status" value="1"/>
</dbReference>
<feature type="domain" description="Secretin/TonB short N-terminal" evidence="8">
    <location>
        <begin position="68"/>
        <end position="119"/>
    </location>
</feature>
<dbReference type="GO" id="GO:0009279">
    <property type="term" value="C:cell outer membrane"/>
    <property type="evidence" value="ECO:0007669"/>
    <property type="project" value="UniProtKB-SubCell"/>
</dbReference>
<dbReference type="Gene3D" id="2.40.170.20">
    <property type="entry name" value="TonB-dependent receptor, beta-barrel domain"/>
    <property type="match status" value="1"/>
</dbReference>
<evidence type="ECO:0000256" key="3">
    <source>
        <dbReference type="ARBA" id="ARBA00022452"/>
    </source>
</evidence>
<keyword evidence="6 7" id="KW-0998">Cell outer membrane</keyword>
<comment type="similarity">
    <text evidence="7">Belongs to the TonB-dependent receptor family.</text>
</comment>
<evidence type="ECO:0000256" key="7">
    <source>
        <dbReference type="PROSITE-ProRule" id="PRU01360"/>
    </source>
</evidence>
<keyword evidence="2 7" id="KW-0813">Transport</keyword>
<dbReference type="Gene3D" id="2.60.40.1120">
    <property type="entry name" value="Carboxypeptidase-like, regulatory domain"/>
    <property type="match status" value="1"/>
</dbReference>
<evidence type="ECO:0000256" key="4">
    <source>
        <dbReference type="ARBA" id="ARBA00022692"/>
    </source>
</evidence>
<keyword evidence="11" id="KW-1185">Reference proteome</keyword>
<comment type="subcellular location">
    <subcellularLocation>
        <location evidence="1 7">Cell outer membrane</location>
        <topology evidence="1 7">Multi-pass membrane protein</topology>
    </subcellularLocation>
</comment>
<dbReference type="STRING" id="151894.SAMN04488524_0165"/>
<name>A0A1W1YUL5_9SPHI</name>
<dbReference type="Proteomes" id="UP000192756">
    <property type="component" value="Unassembled WGS sequence"/>
</dbReference>
<feature type="domain" description="TonB-dependent receptor plug" evidence="9">
    <location>
        <begin position="261"/>
        <end position="361"/>
    </location>
</feature>
<evidence type="ECO:0000313" key="11">
    <source>
        <dbReference type="Proteomes" id="UP000192756"/>
    </source>
</evidence>
<dbReference type="InterPro" id="IPR012910">
    <property type="entry name" value="Plug_dom"/>
</dbReference>
<evidence type="ECO:0000256" key="5">
    <source>
        <dbReference type="ARBA" id="ARBA00023136"/>
    </source>
</evidence>
<dbReference type="InterPro" id="IPR023997">
    <property type="entry name" value="TonB-dep_OMP_SusC/RagA_CS"/>
</dbReference>
<dbReference type="NCBIfam" id="TIGR04057">
    <property type="entry name" value="SusC_RagA_signa"/>
    <property type="match status" value="1"/>
</dbReference>
<dbReference type="SUPFAM" id="SSF56935">
    <property type="entry name" value="Porins"/>
    <property type="match status" value="1"/>
</dbReference>
<evidence type="ECO:0000256" key="2">
    <source>
        <dbReference type="ARBA" id="ARBA00022448"/>
    </source>
</evidence>
<accession>A0A1W1YUL5</accession>
<gene>
    <name evidence="10" type="ORF">SAMN04488524_0165</name>
</gene>
<sequence length="1242" mass="136430">MNKNAFYSGLLHLKLPVKLLLIMRLTTFILILSLTQVSAASFAQRLNYVKKNASLKEIFAEVKKQTGYHVFYADQGIDVNRRVDVSFRNTDLKTALTYVMNEQDLEYVIDSRNIIIKAKVPTILDRIINVFKTIDVTGRVVDEEGKPLAGATIIVSMERDAIEIVRTGSNGIAVKLKNAVAITNINGEFTLKNVDERAFIIVSFLGYKPQQLRAAKDLGNITMELDAGKLVEVNIMVNTGYQTLSKERSAGAYAKPDMKILEARSGTTNVLQRLDGLIPGLVINNSSSPTGNGGVGKSSSGNSVMIRGLNTLNANRDPLIVLNGVPVDDVAKINPNDVEDVTILKDATSASIWGSKAANGVIVITTKKGRAREALSINYDGFVNLQGKPDIGNLNMLNSSQFIEAAKAVFNPALNSYATISKPQGAGKAPVMPHETILYNLDNLTQDQVNAKLAQLASQDGVAQMKELFYRNAVLMNHSISLSGGNNKYSFYGSGSYTNTQNSRPGDKNRNYGVNLRQDFQLNKHIKFYLVADLINNDLGSLNFSQPTSAFLPYVLFKNPDGSNADLSWVYRDNANRTGYENKSRVSLAYSPLDEMGRGRTKSNIFTGRANAGTVVNLLKGLRYEGVFSISKAQTKTVNDLDQNNYDVRAELASFTPLDGSKPYLPETGGRHSTSNALQRNWTVRNQLIFDQAWKNGQHQLILLAGQEAQEQFYNLSSSVVRGYNSQLLSNAIIDYNLLSVGVGNVVMPTSSSGTSSLSPDFYSETESMVRISSYYANGAYTYNNKYTLNAATRIDQSNLFGKDKSAQNKPLWSFGLAWQIGREEFMQKMPWVSKLALRGSYGLTGNSPNPGSAASKDILAKLFTGYGILYPEGTGLEMSTPANKKLTWETTRNLNVGIDFAILKSRLSGSIDLYNKKTENLIGEMPVNILTGYATITGNAGNMTNKGIDLNLNSVNISTPDFRWTTLLNLGYNKNEITYVNRATPIIRGDQLISNPYVQGYPAFAVFAYNYAGLDSKGDPQIRLKDGTVTKARSIAGIDDMKYMGTFQPKLSGGLSNSFGYKDFVLSLNAVYNLGYVMRRDVNSFFGGRGLIANSGFNAMYTGNINAEFSDRWQKPGDEAFTDIPAYTTAPVTAARGSMTYYTNADRNVLDASYVKLRDITLAYSLPKSMLVKLRADAVTFRVQLSNVMLWKANSHGIDPEFMDAYGGWDGSANIIGIYNGGYRKVPVNQHTITFGAHVTF</sequence>
<evidence type="ECO:0000259" key="8">
    <source>
        <dbReference type="Pfam" id="PF07660"/>
    </source>
</evidence>
<keyword evidence="4 7" id="KW-0812">Transmembrane</keyword>
<protein>
    <submittedName>
        <fullName evidence="10">TonB-linked outer membrane protein, SusC/RagA family</fullName>
    </submittedName>
</protein>
<dbReference type="PROSITE" id="PS52016">
    <property type="entry name" value="TONB_DEPENDENT_REC_3"/>
    <property type="match status" value="1"/>
</dbReference>
<evidence type="ECO:0000256" key="6">
    <source>
        <dbReference type="ARBA" id="ARBA00023237"/>
    </source>
</evidence>
<dbReference type="AlphaFoldDB" id="A0A1W1YUL5"/>
<dbReference type="Pfam" id="PF07715">
    <property type="entry name" value="Plug"/>
    <property type="match status" value="1"/>
</dbReference>
<proteinExistence type="inferred from homology"/>
<dbReference type="InterPro" id="IPR036942">
    <property type="entry name" value="Beta-barrel_TonB_sf"/>
</dbReference>
<dbReference type="InterPro" id="IPR008969">
    <property type="entry name" value="CarboxyPept-like_regulatory"/>
</dbReference>
<dbReference type="SUPFAM" id="SSF49464">
    <property type="entry name" value="Carboxypeptidase regulatory domain-like"/>
    <property type="match status" value="1"/>
</dbReference>
<evidence type="ECO:0000256" key="1">
    <source>
        <dbReference type="ARBA" id="ARBA00004571"/>
    </source>
</evidence>
<dbReference type="Gene3D" id="2.170.130.10">
    <property type="entry name" value="TonB-dependent receptor, plug domain"/>
    <property type="match status" value="1"/>
</dbReference>
<keyword evidence="5 7" id="KW-0472">Membrane</keyword>
<organism evidence="10 11">
    <name type="scientific">Pedobacter africanus</name>
    <dbReference type="NCBI Taxonomy" id="151894"/>
    <lineage>
        <taxon>Bacteria</taxon>
        <taxon>Pseudomonadati</taxon>
        <taxon>Bacteroidota</taxon>
        <taxon>Sphingobacteriia</taxon>
        <taxon>Sphingobacteriales</taxon>
        <taxon>Sphingobacteriaceae</taxon>
        <taxon>Pedobacter</taxon>
    </lineage>
</organism>
<keyword evidence="3 7" id="KW-1134">Transmembrane beta strand</keyword>
<dbReference type="EMBL" id="FWXT01000001">
    <property type="protein sequence ID" value="SMC39803.1"/>
    <property type="molecule type" value="Genomic_DNA"/>
</dbReference>
<dbReference type="Pfam" id="PF07660">
    <property type="entry name" value="STN"/>
    <property type="match status" value="1"/>
</dbReference>
<dbReference type="InterPro" id="IPR039426">
    <property type="entry name" value="TonB-dep_rcpt-like"/>
</dbReference>
<reference evidence="11" key="1">
    <citation type="submission" date="2017-04" db="EMBL/GenBank/DDBJ databases">
        <authorList>
            <person name="Varghese N."/>
            <person name="Submissions S."/>
        </authorList>
    </citation>
    <scope>NUCLEOTIDE SEQUENCE [LARGE SCALE GENOMIC DNA]</scope>
    <source>
        <strain evidence="11">DSM 12126</strain>
    </source>
</reference>
<evidence type="ECO:0000259" key="9">
    <source>
        <dbReference type="Pfam" id="PF07715"/>
    </source>
</evidence>
<evidence type="ECO:0000313" key="10">
    <source>
        <dbReference type="EMBL" id="SMC39803.1"/>
    </source>
</evidence>
<dbReference type="InterPro" id="IPR023996">
    <property type="entry name" value="TonB-dep_OMP_SusC/RagA"/>
</dbReference>
<dbReference type="InterPro" id="IPR037066">
    <property type="entry name" value="Plug_dom_sf"/>
</dbReference>